<dbReference type="InterPro" id="IPR014729">
    <property type="entry name" value="Rossmann-like_a/b/a_fold"/>
</dbReference>
<dbReference type="Gene3D" id="3.40.50.620">
    <property type="entry name" value="HUPs"/>
    <property type="match status" value="1"/>
</dbReference>
<evidence type="ECO:0008006" key="3">
    <source>
        <dbReference type="Google" id="ProtNLM"/>
    </source>
</evidence>
<comment type="caution">
    <text evidence="1">The sequence shown here is derived from an EMBL/GenBank/DDBJ whole genome shotgun (WGS) entry which is preliminary data.</text>
</comment>
<dbReference type="Proteomes" id="UP001652445">
    <property type="component" value="Unassembled WGS sequence"/>
</dbReference>
<accession>A0ABT2UTP8</accession>
<dbReference type="EMBL" id="JAOQIO010000124">
    <property type="protein sequence ID" value="MCU6798017.1"/>
    <property type="molecule type" value="Genomic_DNA"/>
</dbReference>
<organism evidence="1 2">
    <name type="scientific">Paenibacillus baimaensis</name>
    <dbReference type="NCBI Taxonomy" id="2982185"/>
    <lineage>
        <taxon>Bacteria</taxon>
        <taxon>Bacillati</taxon>
        <taxon>Bacillota</taxon>
        <taxon>Bacilli</taxon>
        <taxon>Bacillales</taxon>
        <taxon>Paenibacillaceae</taxon>
        <taxon>Paenibacillus</taxon>
    </lineage>
</organism>
<keyword evidence="2" id="KW-1185">Reference proteome</keyword>
<evidence type="ECO:0000313" key="2">
    <source>
        <dbReference type="Proteomes" id="UP001652445"/>
    </source>
</evidence>
<name>A0ABT2UTP8_9BACL</name>
<reference evidence="1 2" key="1">
    <citation type="submission" date="2022-09" db="EMBL/GenBank/DDBJ databases">
        <authorList>
            <person name="Han X.L."/>
            <person name="Wang Q."/>
            <person name="Lu T."/>
        </authorList>
    </citation>
    <scope>NUCLEOTIDE SEQUENCE [LARGE SCALE GENOMIC DNA]</scope>
    <source>
        <strain evidence="1 2">WQ 127069</strain>
    </source>
</reference>
<protein>
    <recommendedName>
        <fullName evidence="3">Phosphoadenosine phosphosulphate reductase domain-containing protein</fullName>
    </recommendedName>
</protein>
<evidence type="ECO:0000313" key="1">
    <source>
        <dbReference type="EMBL" id="MCU6798017.1"/>
    </source>
</evidence>
<sequence length="294" mass="34115">MGAGVQSTTMLLMACHGEITPKPDLVIFSDTGWEPRNVYRHLEWLKAEVKKFGVEIITVTNGNIREDIFNAVNDSTRFASLPFFTLSTVPIYEYEEEDEFDEDQVLMFDDLEFETVDKKAIGYKEQKGMVRRQCTREYKIHGVQQGVRRHLGYEKGQRVKELVHMWKGISTDEIQRMDMSRDRWIEFRYPLIEQDMSRQACLDWMEAKGYPAPPKSSCIGCPFHNDAMWLDMKTNDPESWNDAVLVDNVIKQLPRFKGKAFLHRSCKPLAEVDFNENQMLIDNFVNECSGSCGV</sequence>
<proteinExistence type="predicted"/>
<gene>
    <name evidence="1" type="ORF">OB236_38420</name>
</gene>